<name>A0A7K1Y1C3_9SPHI</name>
<dbReference type="AlphaFoldDB" id="A0A7K1Y1C3"/>
<sequence>MLIIAVSLMWFFVYKFGGASDQVNINCEAEKAQLRSDLATVRQEKDDLVQALLVKNGIINEIKRNTDSLVRNRVGNEAKQIIKR</sequence>
<keyword evidence="1" id="KW-0175">Coiled coil</keyword>
<proteinExistence type="predicted"/>
<protein>
    <submittedName>
        <fullName evidence="2">Uncharacterized protein</fullName>
    </submittedName>
</protein>
<evidence type="ECO:0000256" key="1">
    <source>
        <dbReference type="SAM" id="Coils"/>
    </source>
</evidence>
<dbReference type="Proteomes" id="UP000451233">
    <property type="component" value="Unassembled WGS sequence"/>
</dbReference>
<dbReference type="RefSeq" id="WP_160907791.1">
    <property type="nucleotide sequence ID" value="NZ_WVHS01000003.1"/>
</dbReference>
<organism evidence="2 3">
    <name type="scientific">Hufsiella ginkgonis</name>
    <dbReference type="NCBI Taxonomy" id="2695274"/>
    <lineage>
        <taxon>Bacteria</taxon>
        <taxon>Pseudomonadati</taxon>
        <taxon>Bacteroidota</taxon>
        <taxon>Sphingobacteriia</taxon>
        <taxon>Sphingobacteriales</taxon>
        <taxon>Sphingobacteriaceae</taxon>
        <taxon>Hufsiella</taxon>
    </lineage>
</organism>
<keyword evidence="3" id="KW-1185">Reference proteome</keyword>
<feature type="coiled-coil region" evidence="1">
    <location>
        <begin position="24"/>
        <end position="51"/>
    </location>
</feature>
<evidence type="ECO:0000313" key="2">
    <source>
        <dbReference type="EMBL" id="MXV16819.1"/>
    </source>
</evidence>
<dbReference type="EMBL" id="WVHS01000003">
    <property type="protein sequence ID" value="MXV16819.1"/>
    <property type="molecule type" value="Genomic_DNA"/>
</dbReference>
<evidence type="ECO:0000313" key="3">
    <source>
        <dbReference type="Proteomes" id="UP000451233"/>
    </source>
</evidence>
<reference evidence="2 3" key="1">
    <citation type="submission" date="2019-11" db="EMBL/GenBank/DDBJ databases">
        <title>Pedobacter sp. HMF7056 Genome sequencing and assembly.</title>
        <authorList>
            <person name="Kang H."/>
            <person name="Kim H."/>
            <person name="Joh K."/>
        </authorList>
    </citation>
    <scope>NUCLEOTIDE SEQUENCE [LARGE SCALE GENOMIC DNA]</scope>
    <source>
        <strain evidence="2 3">HMF7056</strain>
    </source>
</reference>
<accession>A0A7K1Y1C3</accession>
<gene>
    <name evidence="2" type="ORF">GS398_16070</name>
</gene>
<comment type="caution">
    <text evidence="2">The sequence shown here is derived from an EMBL/GenBank/DDBJ whole genome shotgun (WGS) entry which is preliminary data.</text>
</comment>